<dbReference type="InterPro" id="IPR039421">
    <property type="entry name" value="Type_1_exporter"/>
</dbReference>
<evidence type="ECO:0000259" key="15">
    <source>
        <dbReference type="PROSITE" id="PS50990"/>
    </source>
</evidence>
<dbReference type="SUPFAM" id="SSF52540">
    <property type="entry name" value="P-loop containing nucleoside triphosphate hydrolases"/>
    <property type="match status" value="1"/>
</dbReference>
<dbReference type="GO" id="GO:0015031">
    <property type="term" value="P:protein transport"/>
    <property type="evidence" value="ECO:0007669"/>
    <property type="project" value="UniProtKB-KW"/>
</dbReference>
<evidence type="ECO:0000256" key="3">
    <source>
        <dbReference type="ARBA" id="ARBA00022475"/>
    </source>
</evidence>
<dbReference type="InterPro" id="IPR022514">
    <property type="entry name" value="NHPM_micro_ABC1"/>
</dbReference>
<evidence type="ECO:0000313" key="17">
    <source>
        <dbReference type="Proteomes" id="UP000616595"/>
    </source>
</evidence>
<keyword evidence="6" id="KW-0788">Thiol protease</keyword>
<dbReference type="PANTHER" id="PTHR24221">
    <property type="entry name" value="ATP-BINDING CASSETTE SUB-FAMILY B"/>
    <property type="match status" value="1"/>
</dbReference>
<dbReference type="InterPro" id="IPR005074">
    <property type="entry name" value="Peptidase_C39"/>
</dbReference>
<keyword evidence="2" id="KW-0813">Transport</keyword>
<keyword evidence="3" id="KW-1003">Cell membrane</keyword>
<dbReference type="GO" id="GO:0016887">
    <property type="term" value="F:ATP hydrolysis activity"/>
    <property type="evidence" value="ECO:0007669"/>
    <property type="project" value="InterPro"/>
</dbReference>
<evidence type="ECO:0000313" key="16">
    <source>
        <dbReference type="EMBL" id="MBC3888203.1"/>
    </source>
</evidence>
<keyword evidence="10 12" id="KW-0472">Membrane</keyword>
<dbReference type="GO" id="GO:0034040">
    <property type="term" value="F:ATPase-coupled lipid transmembrane transporter activity"/>
    <property type="evidence" value="ECO:0007669"/>
    <property type="project" value="TreeGrafter"/>
</dbReference>
<comment type="caution">
    <text evidence="16">The sequence shown here is derived from an EMBL/GenBank/DDBJ whole genome shotgun (WGS) entry which is preliminary data.</text>
</comment>
<evidence type="ECO:0000256" key="2">
    <source>
        <dbReference type="ARBA" id="ARBA00022448"/>
    </source>
</evidence>
<dbReference type="GO" id="GO:0008234">
    <property type="term" value="F:cysteine-type peptidase activity"/>
    <property type="evidence" value="ECO:0007669"/>
    <property type="project" value="UniProtKB-KW"/>
</dbReference>
<dbReference type="SMART" id="SM00382">
    <property type="entry name" value="AAA"/>
    <property type="match status" value="1"/>
</dbReference>
<feature type="transmembrane region" description="Helical" evidence="12">
    <location>
        <begin position="188"/>
        <end position="209"/>
    </location>
</feature>
<dbReference type="GO" id="GO:0005524">
    <property type="term" value="F:ATP binding"/>
    <property type="evidence" value="ECO:0007669"/>
    <property type="project" value="UniProtKB-KW"/>
</dbReference>
<dbReference type="InterPro" id="IPR011527">
    <property type="entry name" value="ABC1_TM_dom"/>
</dbReference>
<evidence type="ECO:0000256" key="8">
    <source>
        <dbReference type="ARBA" id="ARBA00022927"/>
    </source>
</evidence>
<feature type="domain" description="ABC transmembrane type-1" evidence="14">
    <location>
        <begin position="153"/>
        <end position="434"/>
    </location>
</feature>
<proteinExistence type="predicted"/>
<keyword evidence="11" id="KW-0080">Bacteriocin transport</keyword>
<comment type="subcellular location">
    <subcellularLocation>
        <location evidence="1">Cell membrane</location>
        <topology evidence="1">Multi-pass membrane protein</topology>
    </subcellularLocation>
</comment>
<dbReference type="AlphaFoldDB" id="A0A923HT73"/>
<keyword evidence="9 12" id="KW-1133">Transmembrane helix</keyword>
<dbReference type="EMBL" id="WJBD01000007">
    <property type="protein sequence ID" value="MBC3888203.1"/>
    <property type="molecule type" value="Genomic_DNA"/>
</dbReference>
<dbReference type="CDD" id="cd18569">
    <property type="entry name" value="ABC_6TM_NHLM_bacteriocin"/>
    <property type="match status" value="1"/>
</dbReference>
<name>A0A923HT73_9FIRM</name>
<keyword evidence="6" id="KW-0378">Hydrolase</keyword>
<evidence type="ECO:0000256" key="5">
    <source>
        <dbReference type="ARBA" id="ARBA00022741"/>
    </source>
</evidence>
<evidence type="ECO:0000256" key="4">
    <source>
        <dbReference type="ARBA" id="ARBA00022692"/>
    </source>
</evidence>
<dbReference type="NCBIfam" id="TIGR03796">
    <property type="entry name" value="NHLM_micro_ABC1"/>
    <property type="match status" value="1"/>
</dbReference>
<keyword evidence="5" id="KW-0547">Nucleotide-binding</keyword>
<evidence type="ECO:0000259" key="14">
    <source>
        <dbReference type="PROSITE" id="PS50929"/>
    </source>
</evidence>
<evidence type="ECO:0000256" key="9">
    <source>
        <dbReference type="ARBA" id="ARBA00022989"/>
    </source>
</evidence>
<feature type="transmembrane region" description="Helical" evidence="12">
    <location>
        <begin position="374"/>
        <end position="399"/>
    </location>
</feature>
<dbReference type="FunFam" id="3.40.50.300:FF:000299">
    <property type="entry name" value="ABC transporter ATP-binding protein/permease"/>
    <property type="match status" value="1"/>
</dbReference>
<keyword evidence="7" id="KW-0067">ATP-binding</keyword>
<evidence type="ECO:0000256" key="10">
    <source>
        <dbReference type="ARBA" id="ARBA00023136"/>
    </source>
</evidence>
<feature type="domain" description="Peptidase C39" evidence="15">
    <location>
        <begin position="2"/>
        <end position="122"/>
    </location>
</feature>
<keyword evidence="8" id="KW-0653">Protein transport</keyword>
<evidence type="ECO:0000256" key="1">
    <source>
        <dbReference type="ARBA" id="ARBA00004651"/>
    </source>
</evidence>
<dbReference type="GO" id="GO:0006508">
    <property type="term" value="P:proteolysis"/>
    <property type="evidence" value="ECO:0007669"/>
    <property type="project" value="InterPro"/>
</dbReference>
<evidence type="ECO:0000256" key="6">
    <source>
        <dbReference type="ARBA" id="ARBA00022807"/>
    </source>
</evidence>
<evidence type="ECO:0000256" key="7">
    <source>
        <dbReference type="ARBA" id="ARBA00022840"/>
    </source>
</evidence>
<reference evidence="16" key="2">
    <citation type="submission" date="2020-10" db="EMBL/GenBank/DDBJ databases">
        <title>Comparative genomics of the Acetobacterium genus.</title>
        <authorList>
            <person name="Marshall C."/>
            <person name="May H."/>
            <person name="Norman S."/>
        </authorList>
    </citation>
    <scope>NUCLEOTIDE SEQUENCE</scope>
    <source>
        <strain evidence="16">DER-2019</strain>
    </source>
</reference>
<dbReference type="GO" id="GO:0005886">
    <property type="term" value="C:plasma membrane"/>
    <property type="evidence" value="ECO:0007669"/>
    <property type="project" value="UniProtKB-SubCell"/>
</dbReference>
<keyword evidence="4 12" id="KW-0812">Transmembrane</keyword>
<dbReference type="GO" id="GO:0043213">
    <property type="term" value="P:bacteriocin transport"/>
    <property type="evidence" value="ECO:0007669"/>
    <property type="project" value="UniProtKB-KW"/>
</dbReference>
<dbReference type="Proteomes" id="UP000616595">
    <property type="component" value="Unassembled WGS sequence"/>
</dbReference>
<organism evidence="16 17">
    <name type="scientific">Acetobacterium paludosum</name>
    <dbReference type="NCBI Taxonomy" id="52693"/>
    <lineage>
        <taxon>Bacteria</taxon>
        <taxon>Bacillati</taxon>
        <taxon>Bacillota</taxon>
        <taxon>Clostridia</taxon>
        <taxon>Eubacteriales</taxon>
        <taxon>Eubacteriaceae</taxon>
        <taxon>Acetobacterium</taxon>
    </lineage>
</organism>
<dbReference type="OrthoDB" id="9762778at2"/>
<dbReference type="PROSITE" id="PS00211">
    <property type="entry name" value="ABC_TRANSPORTER_1"/>
    <property type="match status" value="1"/>
</dbReference>
<dbReference type="InterPro" id="IPR003593">
    <property type="entry name" value="AAA+_ATPase"/>
</dbReference>
<evidence type="ECO:0000256" key="12">
    <source>
        <dbReference type="SAM" id="Phobius"/>
    </source>
</evidence>
<dbReference type="Gene3D" id="3.90.70.10">
    <property type="entry name" value="Cysteine proteinases"/>
    <property type="match status" value="1"/>
</dbReference>
<gene>
    <name evidence="16" type="ORF">GH810_07765</name>
</gene>
<dbReference type="PROSITE" id="PS50929">
    <property type="entry name" value="ABC_TM1F"/>
    <property type="match status" value="1"/>
</dbReference>
<dbReference type="Pfam" id="PF00005">
    <property type="entry name" value="ABC_tran"/>
    <property type="match status" value="1"/>
</dbReference>
<accession>A0A923HT73</accession>
<reference evidence="16" key="1">
    <citation type="submission" date="2019-10" db="EMBL/GenBank/DDBJ databases">
        <authorList>
            <person name="Ross D.E."/>
            <person name="Gulliver D."/>
        </authorList>
    </citation>
    <scope>NUCLEOTIDE SEQUENCE</scope>
    <source>
        <strain evidence="16">DER-2019</strain>
    </source>
</reference>
<dbReference type="SUPFAM" id="SSF90123">
    <property type="entry name" value="ABC transporter transmembrane region"/>
    <property type="match status" value="1"/>
</dbReference>
<dbReference type="Gene3D" id="1.20.1560.10">
    <property type="entry name" value="ABC transporter type 1, transmembrane domain"/>
    <property type="match status" value="1"/>
</dbReference>
<protein>
    <submittedName>
        <fullName evidence="16">NHLP family bacteriocin export ABC transporter peptidase/permease/ATPase subunit</fullName>
    </submittedName>
</protein>
<dbReference type="Pfam" id="PF00664">
    <property type="entry name" value="ABC_membrane"/>
    <property type="match status" value="1"/>
</dbReference>
<feature type="domain" description="ABC transporter" evidence="13">
    <location>
        <begin position="475"/>
        <end position="708"/>
    </location>
</feature>
<keyword evidence="6" id="KW-0645">Protease</keyword>
<dbReference type="PROSITE" id="PS50893">
    <property type="entry name" value="ABC_TRANSPORTER_2"/>
    <property type="match status" value="1"/>
</dbReference>
<dbReference type="Gene3D" id="3.40.50.300">
    <property type="entry name" value="P-loop containing nucleotide triphosphate hydrolases"/>
    <property type="match status" value="1"/>
</dbReference>
<dbReference type="GO" id="GO:0140359">
    <property type="term" value="F:ABC-type transporter activity"/>
    <property type="evidence" value="ECO:0007669"/>
    <property type="project" value="InterPro"/>
</dbReference>
<evidence type="ECO:0000259" key="13">
    <source>
        <dbReference type="PROSITE" id="PS50893"/>
    </source>
</evidence>
<dbReference type="InterPro" id="IPR003439">
    <property type="entry name" value="ABC_transporter-like_ATP-bd"/>
</dbReference>
<feature type="transmembrane region" description="Helical" evidence="12">
    <location>
        <begin position="277"/>
        <end position="305"/>
    </location>
</feature>
<feature type="transmembrane region" description="Helical" evidence="12">
    <location>
        <begin position="151"/>
        <end position="176"/>
    </location>
</feature>
<dbReference type="PANTHER" id="PTHR24221:SF654">
    <property type="entry name" value="ATP-BINDING CASSETTE SUB-FAMILY B MEMBER 6"/>
    <property type="match status" value="1"/>
</dbReference>
<evidence type="ECO:0000256" key="11">
    <source>
        <dbReference type="ARBA" id="ARBA00043264"/>
    </source>
</evidence>
<dbReference type="PROSITE" id="PS50990">
    <property type="entry name" value="PEPTIDASE_C39"/>
    <property type="match status" value="1"/>
</dbReference>
<dbReference type="InterPro" id="IPR036640">
    <property type="entry name" value="ABC1_TM_sf"/>
</dbReference>
<sequence length="709" mass="78802">MQMEAVECGAACLAMILAYYGKWLPLERVRSDCGVSRDGSNARNMLKAGRNYGLTAKGYRFELEGLKEDGQFPCIIHWNFNHFVVLCGFRGGFAYINDPGRGNTRVAMDEFDKAFTGVCLMFEPTAAFETGGKPRSIWNFTRERLRGSEEAFVFVVVTTLISSIIGIITPAFSRVFMDRILTGENPNWLYPFILALSGLTAVTLLVEGIRAAYNLKIEGKLAIVANATFMWHLLCLPMEFYSQRMAGDVVGRASTNQGIASSLINQFAPMVLNFAMLIFYLTVMIRYSLILTLVGMTSIILNMVVARMISNKRVNLTRVQMRDAGKLSAATISGIEMIETIKASGAENGYFEKWAGYHASVNTQMVRFIRLNQFLGTVPSLVSALANILILMLGVFFIMQGSFTVGMMMAFQGFMSSFMLPANKFISTGQSMQEMRSNMERIEDVLKYPVDRLLSESPKKTDDAGSGYNKLSGAIEIRNMTFGYSKLSEPIIKDFSLTIDQGSSVAFVGATGCGKSTLTKLISGLYAPWSGEIHFDGKPLDAIRRETFTGSVAVVDQEIILFEDTIANNIKMWDSTIEDFEMIMAANDAQLHEDIMQREGGYQYRVMEGGRNFSGGQRQRLEIARVLAQDPTIIIMDEATSALDAKTEFKVTRAIRDRGITQIIVAHRLSTIRDCDEILVLDKGLVVERGSHDTLMAQNGYYAKLVSNE</sequence>
<dbReference type="InterPro" id="IPR027417">
    <property type="entry name" value="P-loop_NTPase"/>
</dbReference>
<dbReference type="Pfam" id="PF03412">
    <property type="entry name" value="Peptidase_C39"/>
    <property type="match status" value="1"/>
</dbReference>
<keyword evidence="17" id="KW-1185">Reference proteome</keyword>
<dbReference type="InterPro" id="IPR017871">
    <property type="entry name" value="ABC_transporter-like_CS"/>
</dbReference>